<comment type="caution">
    <text evidence="2">The sequence shown here is derived from an EMBL/GenBank/DDBJ whole genome shotgun (WGS) entry which is preliminary data.</text>
</comment>
<dbReference type="GO" id="GO:0005886">
    <property type="term" value="C:plasma membrane"/>
    <property type="evidence" value="ECO:0007669"/>
    <property type="project" value="InterPro"/>
</dbReference>
<protein>
    <submittedName>
        <fullName evidence="2">Uncharacterized protein</fullName>
    </submittedName>
</protein>
<proteinExistence type="predicted"/>
<dbReference type="AlphaFoldDB" id="A0A9J6GV10"/>
<dbReference type="OrthoDB" id="5831905at2759"/>
<keyword evidence="1" id="KW-0472">Membrane</keyword>
<keyword evidence="1" id="KW-0812">Transmembrane</keyword>
<keyword evidence="3" id="KW-1185">Reference proteome</keyword>
<dbReference type="InterPro" id="IPR038900">
    <property type="entry name" value="TMC"/>
</dbReference>
<feature type="transmembrane region" description="Helical" evidence="1">
    <location>
        <begin position="205"/>
        <end position="225"/>
    </location>
</feature>
<evidence type="ECO:0000256" key="1">
    <source>
        <dbReference type="SAM" id="Phobius"/>
    </source>
</evidence>
<dbReference type="Proteomes" id="UP000821853">
    <property type="component" value="Unassembled WGS sequence"/>
</dbReference>
<sequence length="444" mass="50717">MRKQLESEEMKSALNLQAIWEFEGYLKYSPIFYGYYSDREKTEEGYRLPLAYLLSSLTMYIFSFFVILRKMAENSRQSKMTEKEDECTFTWKLFSGWDYMIGNSETAHNKVASLVMSFKVSDPPPFKIMFLRALANFIVLILLASSAYAVVLVVERSQEPEAEKNWYRQNEVTLVVSMISIVYPNLFDVIGMMENYHPRIQLRWQLARILILYLLNLYTLIFAQFRKVKTMTTALVSMKENITYLLDMGLLEIGPPTLNTTIFDSNATMAYLPTTLSGDTFVSTTTIEPLIASIAEALLGQSFAPAPAFPPSSNSNCTMVPVNCTLLLQLGLNFTRAGLMPLLQSDSLVVTNGTFLEEMTTTLVVVHQRNDVDGAAKPESRQHPGAACKALRRLRRHIPAHRELHGDRRGQLDVPISVWPRRQYYNAGHLRGQLLQDSQRDRRR</sequence>
<feature type="transmembrane region" description="Helical" evidence="1">
    <location>
        <begin position="50"/>
        <end position="68"/>
    </location>
</feature>
<dbReference type="GO" id="GO:0008381">
    <property type="term" value="F:mechanosensitive monoatomic ion channel activity"/>
    <property type="evidence" value="ECO:0007669"/>
    <property type="project" value="TreeGrafter"/>
</dbReference>
<dbReference type="PANTHER" id="PTHR23302:SF40">
    <property type="entry name" value="TRANSMEMBRANE CHANNEL-LIKE PROTEIN"/>
    <property type="match status" value="1"/>
</dbReference>
<name>A0A9J6GV10_HAELO</name>
<evidence type="ECO:0000313" key="2">
    <source>
        <dbReference type="EMBL" id="KAH9378528.1"/>
    </source>
</evidence>
<dbReference type="VEuPathDB" id="VectorBase:HLOH_065012"/>
<dbReference type="EMBL" id="JABSTR010000009">
    <property type="protein sequence ID" value="KAH9378528.1"/>
    <property type="molecule type" value="Genomic_DNA"/>
</dbReference>
<dbReference type="PANTHER" id="PTHR23302">
    <property type="entry name" value="TRANSMEMBRANE CHANNEL-RELATED"/>
    <property type="match status" value="1"/>
</dbReference>
<evidence type="ECO:0000313" key="3">
    <source>
        <dbReference type="Proteomes" id="UP000821853"/>
    </source>
</evidence>
<gene>
    <name evidence="2" type="ORF">HPB48_015022</name>
</gene>
<feature type="transmembrane region" description="Helical" evidence="1">
    <location>
        <begin position="174"/>
        <end position="193"/>
    </location>
</feature>
<accession>A0A9J6GV10</accession>
<feature type="transmembrane region" description="Helical" evidence="1">
    <location>
        <begin position="133"/>
        <end position="154"/>
    </location>
</feature>
<reference evidence="2 3" key="1">
    <citation type="journal article" date="2020" name="Cell">
        <title>Large-Scale Comparative Analyses of Tick Genomes Elucidate Their Genetic Diversity and Vector Capacities.</title>
        <authorList>
            <consortium name="Tick Genome and Microbiome Consortium (TIGMIC)"/>
            <person name="Jia N."/>
            <person name="Wang J."/>
            <person name="Shi W."/>
            <person name="Du L."/>
            <person name="Sun Y."/>
            <person name="Zhan W."/>
            <person name="Jiang J.F."/>
            <person name="Wang Q."/>
            <person name="Zhang B."/>
            <person name="Ji P."/>
            <person name="Bell-Sakyi L."/>
            <person name="Cui X.M."/>
            <person name="Yuan T.T."/>
            <person name="Jiang B.G."/>
            <person name="Yang W.F."/>
            <person name="Lam T.T."/>
            <person name="Chang Q.C."/>
            <person name="Ding S.J."/>
            <person name="Wang X.J."/>
            <person name="Zhu J.G."/>
            <person name="Ruan X.D."/>
            <person name="Zhao L."/>
            <person name="Wei J.T."/>
            <person name="Ye R.Z."/>
            <person name="Que T.C."/>
            <person name="Du C.H."/>
            <person name="Zhou Y.H."/>
            <person name="Cheng J.X."/>
            <person name="Dai P.F."/>
            <person name="Guo W.B."/>
            <person name="Han X.H."/>
            <person name="Huang E.J."/>
            <person name="Li L.F."/>
            <person name="Wei W."/>
            <person name="Gao Y.C."/>
            <person name="Liu J.Z."/>
            <person name="Shao H.Z."/>
            <person name="Wang X."/>
            <person name="Wang C.C."/>
            <person name="Yang T.C."/>
            <person name="Huo Q.B."/>
            <person name="Li W."/>
            <person name="Chen H.Y."/>
            <person name="Chen S.E."/>
            <person name="Zhou L.G."/>
            <person name="Ni X.B."/>
            <person name="Tian J.H."/>
            <person name="Sheng Y."/>
            <person name="Liu T."/>
            <person name="Pan Y.S."/>
            <person name="Xia L.Y."/>
            <person name="Li J."/>
            <person name="Zhao F."/>
            <person name="Cao W.C."/>
        </authorList>
    </citation>
    <scope>NUCLEOTIDE SEQUENCE [LARGE SCALE GENOMIC DNA]</scope>
    <source>
        <strain evidence="2">HaeL-2018</strain>
    </source>
</reference>
<keyword evidence="1" id="KW-1133">Transmembrane helix</keyword>
<organism evidence="2 3">
    <name type="scientific">Haemaphysalis longicornis</name>
    <name type="common">Bush tick</name>
    <dbReference type="NCBI Taxonomy" id="44386"/>
    <lineage>
        <taxon>Eukaryota</taxon>
        <taxon>Metazoa</taxon>
        <taxon>Ecdysozoa</taxon>
        <taxon>Arthropoda</taxon>
        <taxon>Chelicerata</taxon>
        <taxon>Arachnida</taxon>
        <taxon>Acari</taxon>
        <taxon>Parasitiformes</taxon>
        <taxon>Ixodida</taxon>
        <taxon>Ixodoidea</taxon>
        <taxon>Ixodidae</taxon>
        <taxon>Haemaphysalinae</taxon>
        <taxon>Haemaphysalis</taxon>
    </lineage>
</organism>